<evidence type="ECO:0000313" key="2">
    <source>
        <dbReference type="Proteomes" id="UP001430919"/>
    </source>
</evidence>
<organism evidence="1 2">
    <name type="scientific">Flavobacterium pisciphilum</name>
    <dbReference type="NCBI Taxonomy" id="2893755"/>
    <lineage>
        <taxon>Bacteria</taxon>
        <taxon>Pseudomonadati</taxon>
        <taxon>Bacteroidota</taxon>
        <taxon>Flavobacteriia</taxon>
        <taxon>Flavobacteriales</taxon>
        <taxon>Flavobacteriaceae</taxon>
        <taxon>Flavobacterium</taxon>
    </lineage>
</organism>
<dbReference type="EMBL" id="JAJJMO010000001">
    <property type="protein sequence ID" value="MCC9073260.1"/>
    <property type="molecule type" value="Genomic_DNA"/>
</dbReference>
<proteinExistence type="predicted"/>
<evidence type="ECO:0000313" key="1">
    <source>
        <dbReference type="EMBL" id="MCC9073260.1"/>
    </source>
</evidence>
<keyword evidence="2" id="KW-1185">Reference proteome</keyword>
<name>A0ABS8MZI1_9FLAO</name>
<dbReference type="Proteomes" id="UP001430919">
    <property type="component" value="Unassembled WGS sequence"/>
</dbReference>
<comment type="caution">
    <text evidence="1">The sequence shown here is derived from an EMBL/GenBank/DDBJ whole genome shotgun (WGS) entry which is preliminary data.</text>
</comment>
<protein>
    <submittedName>
        <fullName evidence="1">Uncharacterized protein</fullName>
    </submittedName>
</protein>
<sequence>MITKLLRLVSNKKITSYVVCLNIERYCGKIKDNGVTYKVPVIKLEIDKNDEFVNNYIEQNNTNVGVVLLTASNLVYLPKLNTIGIGLYIKKKVLLNIAFDLNDELHRFYLAGLLISKSLLVVSNKNLESIMNINFSNDGSEFTNKANELLLIITEKIAIKNLKGNPKFKDFNKNQIAQFLKEHPNYLSEIYDEIRNTWIYTED</sequence>
<dbReference type="RefSeq" id="WP_229990197.1">
    <property type="nucleotide sequence ID" value="NZ_JAJJMO010000001.1"/>
</dbReference>
<reference evidence="1" key="1">
    <citation type="submission" date="2021-11" db="EMBL/GenBank/DDBJ databases">
        <title>Description of novel Flavobacterium species.</title>
        <authorList>
            <person name="Saticioglu I.B."/>
            <person name="Ay H."/>
            <person name="Altun S."/>
            <person name="Duman M."/>
        </authorList>
    </citation>
    <scope>NUCLEOTIDE SEQUENCE</scope>
    <source>
        <strain evidence="1">F-65</strain>
    </source>
</reference>
<accession>A0ABS8MZI1</accession>
<gene>
    <name evidence="1" type="ORF">LNQ49_16910</name>
</gene>